<reference evidence="2" key="1">
    <citation type="submission" date="2019-11" db="UniProtKB">
        <authorList>
            <consortium name="WormBaseParasite"/>
        </authorList>
    </citation>
    <scope>IDENTIFICATION</scope>
</reference>
<evidence type="ECO:0000259" key="1">
    <source>
        <dbReference type="PROSITE" id="PS50057"/>
    </source>
</evidence>
<dbReference type="InterPro" id="IPR018979">
    <property type="entry name" value="FERM_N"/>
</dbReference>
<dbReference type="WBParaSite" id="MCU_011055-RB">
    <property type="protein sequence ID" value="MCU_011055-RB"/>
    <property type="gene ID" value="MCU_011055"/>
</dbReference>
<name>A0A5K3FVW0_MESCO</name>
<dbReference type="Pfam" id="PF09379">
    <property type="entry name" value="FERM_N"/>
    <property type="match status" value="1"/>
</dbReference>
<sequence length="343" mass="39453">MTSTRPSNFPEQKQGVRDIFQITVRLLENENSITLLIPELANGKWLLDEVCRRQEVLPEIEYFGLRYISCELLSAPTKHWLKLTKPIRTQLKHTHPRLVSFRIKHYPPDPFNDLKLDKSKYLLFHQLHRDFLGGRLIAPHDDLIRLAALFLQVTLGDASVIEASFAASQSSFSSGEASTYLSNYRALHGGSSRKTEIEIVDEHRKLEGLLPSEAAAEVIRAALRQPSYGLEPFRVLAKHKKSRPMHVGLTHEGVAEFIGSKRVQLYKWTSIVQFFYSGRHFIMVYQKPNRLTDLLILIFSYRMAESLPMEQLNTNVNHGQLHQNYGAGHWNGSFFLRSRNHLL</sequence>
<dbReference type="Gene3D" id="2.30.29.30">
    <property type="entry name" value="Pleckstrin-homology domain (PH domain)/Phosphotyrosine-binding domain (PTB)"/>
    <property type="match status" value="1"/>
</dbReference>
<dbReference type="InterPro" id="IPR019749">
    <property type="entry name" value="Band_41_domain"/>
</dbReference>
<dbReference type="InterPro" id="IPR011993">
    <property type="entry name" value="PH-like_dom_sf"/>
</dbReference>
<dbReference type="SUPFAM" id="SSF50729">
    <property type="entry name" value="PH domain-like"/>
    <property type="match status" value="1"/>
</dbReference>
<dbReference type="InterPro" id="IPR019748">
    <property type="entry name" value="FERM_central"/>
</dbReference>
<dbReference type="GO" id="GO:0005856">
    <property type="term" value="C:cytoskeleton"/>
    <property type="evidence" value="ECO:0007669"/>
    <property type="project" value="TreeGrafter"/>
</dbReference>
<dbReference type="SUPFAM" id="SSF47031">
    <property type="entry name" value="Second domain of FERM"/>
    <property type="match status" value="1"/>
</dbReference>
<dbReference type="Pfam" id="PF00373">
    <property type="entry name" value="FERM_M"/>
    <property type="match status" value="1"/>
</dbReference>
<dbReference type="PANTHER" id="PTHR23280">
    <property type="entry name" value="4.1 G PROTEIN"/>
    <property type="match status" value="1"/>
</dbReference>
<feature type="domain" description="FERM" evidence="1">
    <location>
        <begin position="20"/>
        <end position="324"/>
    </location>
</feature>
<proteinExistence type="predicted"/>
<protein>
    <submittedName>
        <fullName evidence="2">FERM domain-containing protein</fullName>
    </submittedName>
</protein>
<dbReference type="SUPFAM" id="SSF54236">
    <property type="entry name" value="Ubiquitin-like"/>
    <property type="match status" value="1"/>
</dbReference>
<dbReference type="CDD" id="cd14473">
    <property type="entry name" value="FERM_B-lobe"/>
    <property type="match status" value="1"/>
</dbReference>
<dbReference type="InterPro" id="IPR014352">
    <property type="entry name" value="FERM/acyl-CoA-bd_prot_sf"/>
</dbReference>
<dbReference type="InterPro" id="IPR035963">
    <property type="entry name" value="FERM_2"/>
</dbReference>
<dbReference type="PANTHER" id="PTHR23280:SF32">
    <property type="entry name" value="FI22325P1"/>
    <property type="match status" value="1"/>
</dbReference>
<dbReference type="SMART" id="SM00295">
    <property type="entry name" value="B41"/>
    <property type="match status" value="1"/>
</dbReference>
<dbReference type="Gene3D" id="3.10.20.90">
    <property type="entry name" value="Phosphatidylinositol 3-kinase Catalytic Subunit, Chain A, domain 1"/>
    <property type="match status" value="1"/>
</dbReference>
<dbReference type="InterPro" id="IPR029071">
    <property type="entry name" value="Ubiquitin-like_domsf"/>
</dbReference>
<dbReference type="InterPro" id="IPR000299">
    <property type="entry name" value="FERM_domain"/>
</dbReference>
<organism evidence="2">
    <name type="scientific">Mesocestoides corti</name>
    <name type="common">Flatworm</name>
    <dbReference type="NCBI Taxonomy" id="53468"/>
    <lineage>
        <taxon>Eukaryota</taxon>
        <taxon>Metazoa</taxon>
        <taxon>Spiralia</taxon>
        <taxon>Lophotrochozoa</taxon>
        <taxon>Platyhelminthes</taxon>
        <taxon>Cestoda</taxon>
        <taxon>Eucestoda</taxon>
        <taxon>Cyclophyllidea</taxon>
        <taxon>Mesocestoididae</taxon>
        <taxon>Mesocestoides</taxon>
    </lineage>
</organism>
<accession>A0A5K3FVW0</accession>
<dbReference type="GO" id="GO:0031032">
    <property type="term" value="P:actomyosin structure organization"/>
    <property type="evidence" value="ECO:0007669"/>
    <property type="project" value="TreeGrafter"/>
</dbReference>
<evidence type="ECO:0000313" key="2">
    <source>
        <dbReference type="WBParaSite" id="MCU_011055-RB"/>
    </source>
</evidence>
<dbReference type="Gene3D" id="1.20.80.10">
    <property type="match status" value="1"/>
</dbReference>
<dbReference type="PROSITE" id="PS50057">
    <property type="entry name" value="FERM_3"/>
    <property type="match status" value="1"/>
</dbReference>
<dbReference type="AlphaFoldDB" id="A0A5K3FVW0"/>